<gene>
    <name evidence="1" type="ORF">CLR69_05520</name>
</gene>
<sequence length="38" mass="4356">MIYNVYEKWMSDNNGDQLSILNTTVTDDTPSMPQASFK</sequence>
<organism evidence="1 2">
    <name type="scientific">Pectobacterium zantedeschiae</name>
    <dbReference type="NCBI Taxonomy" id="2034769"/>
    <lineage>
        <taxon>Bacteria</taxon>
        <taxon>Pseudomonadati</taxon>
        <taxon>Pseudomonadota</taxon>
        <taxon>Gammaproteobacteria</taxon>
        <taxon>Enterobacterales</taxon>
        <taxon>Pectobacteriaceae</taxon>
        <taxon>Pectobacterium</taxon>
    </lineage>
</organism>
<dbReference type="EMBL" id="NWTM01000001">
    <property type="protein sequence ID" value="RYC44486.1"/>
    <property type="molecule type" value="Genomic_DNA"/>
</dbReference>
<dbReference type="OrthoDB" id="5391994at2"/>
<evidence type="ECO:0000313" key="1">
    <source>
        <dbReference type="EMBL" id="RYC44486.1"/>
    </source>
</evidence>
<protein>
    <submittedName>
        <fullName evidence="1">Defective integrase</fullName>
    </submittedName>
</protein>
<dbReference type="Proteomes" id="UP001138460">
    <property type="component" value="Unassembled WGS sequence"/>
</dbReference>
<name>A0A9X8P5H9_9GAMM</name>
<keyword evidence="2" id="KW-1185">Reference proteome</keyword>
<dbReference type="AlphaFoldDB" id="A0A9X8P5H9"/>
<reference evidence="1 2" key="1">
    <citation type="journal article" date="2018" name="Syst. Appl. Microbiol.">
        <title>Pectobacterium zantedeschiae sp. nov. a new species of a soft rot pathogen isolated from Calla lily (Zantedeschia spp.).</title>
        <authorList>
            <person name="Waleron M."/>
            <person name="Misztak A."/>
            <person name="Waleron M."/>
            <person name="Franczuk M."/>
            <person name="Jonca J."/>
            <person name="Wielgomas B."/>
            <person name="Mikicinski A."/>
            <person name="Popovic T."/>
            <person name="Waleron K."/>
        </authorList>
    </citation>
    <scope>NUCLEOTIDE SEQUENCE [LARGE SCALE GENOMIC DNA]</scope>
    <source>
        <strain evidence="1 2">9M</strain>
    </source>
</reference>
<evidence type="ECO:0000313" key="2">
    <source>
        <dbReference type="Proteomes" id="UP001138460"/>
    </source>
</evidence>
<comment type="caution">
    <text evidence="1">The sequence shown here is derived from an EMBL/GenBank/DDBJ whole genome shotgun (WGS) entry which is preliminary data.</text>
</comment>
<proteinExistence type="predicted"/>
<accession>A0A9X8P5H9</accession>